<gene>
    <name evidence="2" type="ORF">S2091_2658</name>
</gene>
<keyword evidence="1" id="KW-0732">Signal</keyword>
<dbReference type="RefSeq" id="WP_105532419.1">
    <property type="nucleotide sequence ID" value="NZ_PUGF01000012.1"/>
</dbReference>
<evidence type="ECO:0000256" key="1">
    <source>
        <dbReference type="SAM" id="SignalP"/>
    </source>
</evidence>
<protein>
    <recommendedName>
        <fullName evidence="4">Lipoprotein</fullName>
    </recommendedName>
</protein>
<reference evidence="2 3" key="1">
    <citation type="submission" date="2018-02" db="EMBL/GenBank/DDBJ databases">
        <title>Solimicrobium silvestre gen. nov., sp. nov., isolated from alpine forest soil.</title>
        <authorList>
            <person name="Margesin R."/>
            <person name="Albuquerque L."/>
            <person name="Zhang D.-C."/>
            <person name="Froufe H.J.C."/>
            <person name="Severino R."/>
            <person name="Roxo I."/>
            <person name="Egas C."/>
            <person name="Da Costa M.S."/>
        </authorList>
    </citation>
    <scope>NUCLEOTIDE SEQUENCE [LARGE SCALE GENOMIC DNA]</scope>
    <source>
        <strain evidence="2 3">S20-91</strain>
    </source>
</reference>
<dbReference type="OrthoDB" id="8775233at2"/>
<name>A0A2S9GY11_9BURK</name>
<comment type="caution">
    <text evidence="2">The sequence shown here is derived from an EMBL/GenBank/DDBJ whole genome shotgun (WGS) entry which is preliminary data.</text>
</comment>
<proteinExistence type="predicted"/>
<dbReference type="Proteomes" id="UP000237839">
    <property type="component" value="Unassembled WGS sequence"/>
</dbReference>
<sequence length="192" mass="20210">MKKLFALTPLLLSLFGCASTDSNSESTAVAGPTTTTAQARIGKAVVSPLTDLNLMPTNIPAVITQALNNPYQLPVNINCEALSEQVQALNAALGPDLDTFSREDKRTNIEKGSAMASDSAVGAIESTISGAVPFRSWLRKLSGAEKKSKELNEAIAAGIVRRSYLKGMGEALKCLPPAAPLNHETVTAQKSE</sequence>
<evidence type="ECO:0000313" key="3">
    <source>
        <dbReference type="Proteomes" id="UP000237839"/>
    </source>
</evidence>
<organism evidence="2 3">
    <name type="scientific">Solimicrobium silvestre</name>
    <dbReference type="NCBI Taxonomy" id="2099400"/>
    <lineage>
        <taxon>Bacteria</taxon>
        <taxon>Pseudomonadati</taxon>
        <taxon>Pseudomonadota</taxon>
        <taxon>Betaproteobacteria</taxon>
        <taxon>Burkholderiales</taxon>
        <taxon>Oxalobacteraceae</taxon>
        <taxon>Solimicrobium</taxon>
    </lineage>
</organism>
<dbReference type="PROSITE" id="PS51257">
    <property type="entry name" value="PROKAR_LIPOPROTEIN"/>
    <property type="match status" value="1"/>
</dbReference>
<evidence type="ECO:0000313" key="2">
    <source>
        <dbReference type="EMBL" id="PRC92603.1"/>
    </source>
</evidence>
<feature type="signal peptide" evidence="1">
    <location>
        <begin position="1"/>
        <end position="18"/>
    </location>
</feature>
<dbReference type="EMBL" id="PUGF01000012">
    <property type="protein sequence ID" value="PRC92603.1"/>
    <property type="molecule type" value="Genomic_DNA"/>
</dbReference>
<accession>A0A2S9GY11</accession>
<feature type="chain" id="PRO_5015573186" description="Lipoprotein" evidence="1">
    <location>
        <begin position="19"/>
        <end position="192"/>
    </location>
</feature>
<evidence type="ECO:0008006" key="4">
    <source>
        <dbReference type="Google" id="ProtNLM"/>
    </source>
</evidence>
<keyword evidence="3" id="KW-1185">Reference proteome</keyword>
<dbReference type="AlphaFoldDB" id="A0A2S9GY11"/>